<dbReference type="InterPro" id="IPR054343">
    <property type="entry name" value="TY-Chap_M"/>
</dbReference>
<dbReference type="AlphaFoldDB" id="A0A2R7Z2I8"/>
<evidence type="ECO:0000259" key="3">
    <source>
        <dbReference type="Pfam" id="PF22554"/>
    </source>
</evidence>
<proteinExistence type="predicted"/>
<dbReference type="OrthoDB" id="4772408at2"/>
<sequence length="419" mass="47040">MSNELERRWDDAVETAWREFRQRLADRMFEMAEDDSLVVEVTDEVVGGSAPYCQVLAGPGVLRVEAVSNEYLAEQFELDAEQERALVALDFCPPEVTEWGNVETNFHVDVEQREADRVAVMVVRALREVYAVVHPAWLAADGLEPTFTPAEAPPVEVDRPVSPTSVAEVQAAIDLAIAGMYAEAPEWDEDDDLPLPTERCTVWAVVSSKGPRVLLHCTLIDGIENLDAVMAEVNRLNRAEFGLTFFVADEQRVAVTREIGLDAVVPSSLRAEIDRLVGKVDEWAAAMEEVAATERKRAIPPKPTRFTTAWSVMVELEREERGSVGPATLVRIFENDTGLLIKAIRINEQRRREMRLKLRDAQKGGHRRTEKLARARVDYLRELTARMRAALRLIVDAPVRKVQLDQLALFDEDDCGTGR</sequence>
<dbReference type="EMBL" id="PYXZ01000001">
    <property type="protein sequence ID" value="PUA82456.1"/>
    <property type="molecule type" value="Genomic_DNA"/>
</dbReference>
<comment type="caution">
    <text evidence="4">The sequence shown here is derived from an EMBL/GenBank/DDBJ whole genome shotgun (WGS) entry which is preliminary data.</text>
</comment>
<feature type="domain" description="TY-Chap C-terminal" evidence="3">
    <location>
        <begin position="305"/>
        <end position="394"/>
    </location>
</feature>
<gene>
    <name evidence="4" type="ORF">C7S10_01505</name>
</gene>
<feature type="domain" description="TY-Chap central" evidence="1">
    <location>
        <begin position="168"/>
        <end position="287"/>
    </location>
</feature>
<dbReference type="Pfam" id="PF22554">
    <property type="entry name" value="Chap-C"/>
    <property type="match status" value="1"/>
</dbReference>
<protein>
    <recommendedName>
        <fullName evidence="6">YbjN domain-containing protein</fullName>
    </recommendedName>
</protein>
<evidence type="ECO:0000313" key="5">
    <source>
        <dbReference type="Proteomes" id="UP000244867"/>
    </source>
</evidence>
<evidence type="ECO:0000259" key="2">
    <source>
        <dbReference type="Pfam" id="PF22552"/>
    </source>
</evidence>
<accession>A0A2R7Z2I8</accession>
<evidence type="ECO:0000259" key="1">
    <source>
        <dbReference type="Pfam" id="PF22551"/>
    </source>
</evidence>
<name>A0A2R7Z2I8_9ACTN</name>
<feature type="domain" description="TY-Chap N-terminal" evidence="2">
    <location>
        <begin position="15"/>
        <end position="138"/>
    </location>
</feature>
<dbReference type="Proteomes" id="UP000244867">
    <property type="component" value="Unassembled WGS sequence"/>
</dbReference>
<dbReference type="InterPro" id="IPR054344">
    <property type="entry name" value="TY-Chap_N"/>
</dbReference>
<dbReference type="Pfam" id="PF22552">
    <property type="entry name" value="TY-Chap3"/>
    <property type="match status" value="1"/>
</dbReference>
<reference evidence="4 5" key="1">
    <citation type="submission" date="2018-03" db="EMBL/GenBank/DDBJ databases">
        <authorList>
            <person name="Keele B.F."/>
        </authorList>
    </citation>
    <scope>NUCLEOTIDE SEQUENCE [LARGE SCALE GENOMIC DNA]</scope>
    <source>
        <strain evidence="4 5">IB-3</strain>
    </source>
</reference>
<dbReference type="Pfam" id="PF22551">
    <property type="entry name" value="TY-Chap1"/>
    <property type="match status" value="1"/>
</dbReference>
<organism evidence="4 5">
    <name type="scientific">Nocardioides currus</name>
    <dbReference type="NCBI Taxonomy" id="2133958"/>
    <lineage>
        <taxon>Bacteria</taxon>
        <taxon>Bacillati</taxon>
        <taxon>Actinomycetota</taxon>
        <taxon>Actinomycetes</taxon>
        <taxon>Propionibacteriales</taxon>
        <taxon>Nocardioidaceae</taxon>
        <taxon>Nocardioides</taxon>
    </lineage>
</organism>
<keyword evidence="5" id="KW-1185">Reference proteome</keyword>
<evidence type="ECO:0000313" key="4">
    <source>
        <dbReference type="EMBL" id="PUA82456.1"/>
    </source>
</evidence>
<evidence type="ECO:0008006" key="6">
    <source>
        <dbReference type="Google" id="ProtNLM"/>
    </source>
</evidence>
<dbReference type="InterPro" id="IPR054342">
    <property type="entry name" value="TY-Chap_C"/>
</dbReference>
<dbReference type="RefSeq" id="WP_108342643.1">
    <property type="nucleotide sequence ID" value="NZ_PYXZ01000001.1"/>
</dbReference>